<dbReference type="InterPro" id="IPR023299">
    <property type="entry name" value="ATPase_P-typ_cyto_dom_N"/>
</dbReference>
<dbReference type="InterPro" id="IPR023298">
    <property type="entry name" value="ATPase_P-typ_TM_dom_sf"/>
</dbReference>
<dbReference type="InterPro" id="IPR059000">
    <property type="entry name" value="ATPase_P-type_domA"/>
</dbReference>
<dbReference type="RefSeq" id="WP_310914112.1">
    <property type="nucleotide sequence ID" value="NZ_JAVLVT010000013.1"/>
</dbReference>
<evidence type="ECO:0000256" key="5">
    <source>
        <dbReference type="ARBA" id="ARBA00022967"/>
    </source>
</evidence>
<comment type="similarity">
    <text evidence="2 8">Belongs to the cation transport ATPase (P-type) (TC 3.A.3) family. Type IB subfamily.</text>
</comment>
<keyword evidence="11" id="KW-1185">Reference proteome</keyword>
<reference evidence="11" key="1">
    <citation type="submission" date="2023-07" db="EMBL/GenBank/DDBJ databases">
        <title>Novel species in the genus Lipingzhangella isolated from Sambhar Salt Lake.</title>
        <authorList>
            <person name="Jiya N."/>
            <person name="Kajale S."/>
            <person name="Sharma A."/>
        </authorList>
    </citation>
    <scope>NUCLEOTIDE SEQUENCE [LARGE SCALE GENOMIC DNA]</scope>
    <source>
        <strain evidence="11">LS1_29</strain>
    </source>
</reference>
<dbReference type="SUPFAM" id="SSF81665">
    <property type="entry name" value="Calcium ATPase, transmembrane domain M"/>
    <property type="match status" value="1"/>
</dbReference>
<dbReference type="Gene3D" id="3.40.50.1000">
    <property type="entry name" value="HAD superfamily/HAD-like"/>
    <property type="match status" value="1"/>
</dbReference>
<evidence type="ECO:0000256" key="4">
    <source>
        <dbReference type="ARBA" id="ARBA00022723"/>
    </source>
</evidence>
<feature type="transmembrane region" description="Helical" evidence="8">
    <location>
        <begin position="258"/>
        <end position="276"/>
    </location>
</feature>
<dbReference type="SUPFAM" id="SSF81653">
    <property type="entry name" value="Calcium ATPase, transduction domain A"/>
    <property type="match status" value="1"/>
</dbReference>
<dbReference type="PANTHER" id="PTHR48085:SF5">
    <property type="entry name" value="CADMIUM_ZINC-TRANSPORTING ATPASE HMA4-RELATED"/>
    <property type="match status" value="1"/>
</dbReference>
<feature type="transmembrane region" description="Helical" evidence="8">
    <location>
        <begin position="55"/>
        <end position="73"/>
    </location>
</feature>
<feature type="transmembrane region" description="Helical" evidence="8">
    <location>
        <begin position="31"/>
        <end position="49"/>
    </location>
</feature>
<dbReference type="SFLD" id="SFLDG00002">
    <property type="entry name" value="C1.7:_P-type_atpase_like"/>
    <property type="match status" value="1"/>
</dbReference>
<evidence type="ECO:0000256" key="2">
    <source>
        <dbReference type="ARBA" id="ARBA00006024"/>
    </source>
</evidence>
<evidence type="ECO:0000256" key="1">
    <source>
        <dbReference type="ARBA" id="ARBA00004651"/>
    </source>
</evidence>
<dbReference type="InterPro" id="IPR018303">
    <property type="entry name" value="ATPase_P-typ_P_site"/>
</dbReference>
<dbReference type="Gene3D" id="2.70.150.10">
    <property type="entry name" value="Calcium-transporting ATPase, cytoplasmic transduction domain A"/>
    <property type="match status" value="1"/>
</dbReference>
<evidence type="ECO:0000259" key="9">
    <source>
        <dbReference type="Pfam" id="PF00122"/>
    </source>
</evidence>
<keyword evidence="7 8" id="KW-0472">Membrane</keyword>
<evidence type="ECO:0000313" key="11">
    <source>
        <dbReference type="Proteomes" id="UP001250214"/>
    </source>
</evidence>
<dbReference type="PRINTS" id="PR00119">
    <property type="entry name" value="CATATPASE"/>
</dbReference>
<organism evidence="10 11">
    <name type="scientific">Lipingzhangella rawalii</name>
    <dbReference type="NCBI Taxonomy" id="2055835"/>
    <lineage>
        <taxon>Bacteria</taxon>
        <taxon>Bacillati</taxon>
        <taxon>Actinomycetota</taxon>
        <taxon>Actinomycetes</taxon>
        <taxon>Streptosporangiales</taxon>
        <taxon>Nocardiopsidaceae</taxon>
        <taxon>Lipingzhangella</taxon>
    </lineage>
</organism>
<protein>
    <submittedName>
        <fullName evidence="10">Cation-translocating P-type ATPase</fullName>
    </submittedName>
</protein>
<evidence type="ECO:0000256" key="6">
    <source>
        <dbReference type="ARBA" id="ARBA00022989"/>
    </source>
</evidence>
<dbReference type="Gene3D" id="3.40.1110.10">
    <property type="entry name" value="Calcium-transporting ATPase, cytoplasmic domain N"/>
    <property type="match status" value="1"/>
</dbReference>
<dbReference type="Pfam" id="PF00702">
    <property type="entry name" value="Hydrolase"/>
    <property type="match status" value="1"/>
</dbReference>
<evidence type="ECO:0000256" key="8">
    <source>
        <dbReference type="RuleBase" id="RU362081"/>
    </source>
</evidence>
<dbReference type="NCBIfam" id="TIGR01525">
    <property type="entry name" value="ATPase-IB_hvy"/>
    <property type="match status" value="1"/>
</dbReference>
<feature type="transmembrane region" description="Helical" evidence="8">
    <location>
        <begin position="583"/>
        <end position="604"/>
    </location>
</feature>
<comment type="subcellular location">
    <subcellularLocation>
        <location evidence="1">Cell membrane</location>
        <topology evidence="1">Multi-pass membrane protein</topology>
    </subcellularLocation>
</comment>
<keyword evidence="8" id="KW-0067">ATP-binding</keyword>
<evidence type="ECO:0000313" key="10">
    <source>
        <dbReference type="EMBL" id="MDS1272525.1"/>
    </source>
</evidence>
<keyword evidence="8" id="KW-1003">Cell membrane</keyword>
<dbReference type="SFLD" id="SFLDS00003">
    <property type="entry name" value="Haloacid_Dehalogenase"/>
    <property type="match status" value="1"/>
</dbReference>
<dbReference type="SUPFAM" id="SSF56784">
    <property type="entry name" value="HAD-like"/>
    <property type="match status" value="1"/>
</dbReference>
<name>A0ABU2HCI9_9ACTN</name>
<gene>
    <name evidence="10" type="ORF">RIF23_19740</name>
</gene>
<dbReference type="Proteomes" id="UP001250214">
    <property type="component" value="Unassembled WGS sequence"/>
</dbReference>
<evidence type="ECO:0000256" key="3">
    <source>
        <dbReference type="ARBA" id="ARBA00022692"/>
    </source>
</evidence>
<dbReference type="InterPro" id="IPR008250">
    <property type="entry name" value="ATPase_P-typ_transduc_dom_A_sf"/>
</dbReference>
<dbReference type="NCBIfam" id="TIGR01512">
    <property type="entry name" value="ATPase-IB2_Cd"/>
    <property type="match status" value="1"/>
</dbReference>
<keyword evidence="5" id="KW-1278">Translocase</keyword>
<sequence>MSDPCCAATPKVPAADTTDTAPGTLWRVREFHYAAVAALLLAGGYGAGLTKGPEAVSLLAFAAALAVAGWTFVPGTLRRLRHGRLDVGTLMTLAALGAVLLGELGEAAALAVLYAVAEGLESYAVTRTQRGLRALLELVPSRVTVLRGDTPTTVEPPELAIGDTMLVRPGERLATDGRVDSGHSALDTSAVTGESLPVEVGPGTEILAGSVNGTGALQVTVTATAADNSLTRIVEIVQTEQARSGTGQRLADRIARPLVPGVLALAGTVAVLGSMFGDTLLWVERSLVVLVAAAPCALALSVPVTVVAAVGAAARTGVLVKGGAALEALGRVRTVALDKTGTLTRNTPAVVEVRPAPGQAAQRVLDVAAALEQQSEHPLAPAITAASSGDTLSARDVVAVPGAGLTGRVAGSTVRLGRPGWIKPGPLEADVARVQHEGATCVLVEADEVVLGAVAVRDEPRAEAYQVLVDLNRLGCQVALLTGDTHATASALARRVGIPADAVHADLRPEDKAYRIEVLRSERPTTMVGDGINDAPALASADPGIAMGAAGNDVAIETADVALLGSDLRLLPRALGHARRARVIMWQNIGLSLLVIAALVPLALFGVLGLATVVLVHELAEILIIGNGLRAGTRTRLRLPTAATAPTVRLAEGLKRAPH</sequence>
<accession>A0ABU2HCI9</accession>
<feature type="domain" description="P-type ATPase A" evidence="9">
    <location>
        <begin position="137"/>
        <end position="237"/>
    </location>
</feature>
<dbReference type="Pfam" id="PF00122">
    <property type="entry name" value="E1-E2_ATPase"/>
    <property type="match status" value="1"/>
</dbReference>
<dbReference type="InterPro" id="IPR027256">
    <property type="entry name" value="P-typ_ATPase_IB"/>
</dbReference>
<dbReference type="PROSITE" id="PS00154">
    <property type="entry name" value="ATPASE_E1_E2"/>
    <property type="match status" value="1"/>
</dbReference>
<keyword evidence="8" id="KW-0547">Nucleotide-binding</keyword>
<proteinExistence type="inferred from homology"/>
<dbReference type="InterPro" id="IPR023214">
    <property type="entry name" value="HAD_sf"/>
</dbReference>
<dbReference type="NCBIfam" id="TIGR01494">
    <property type="entry name" value="ATPase_P-type"/>
    <property type="match status" value="1"/>
</dbReference>
<dbReference type="InterPro" id="IPR036412">
    <property type="entry name" value="HAD-like_sf"/>
</dbReference>
<dbReference type="EMBL" id="JAVLVT010000013">
    <property type="protein sequence ID" value="MDS1272525.1"/>
    <property type="molecule type" value="Genomic_DNA"/>
</dbReference>
<keyword evidence="3 8" id="KW-0812">Transmembrane</keyword>
<dbReference type="InterPro" id="IPR051014">
    <property type="entry name" value="Cation_Transport_ATPase_IB"/>
</dbReference>
<keyword evidence="4 8" id="KW-0479">Metal-binding</keyword>
<evidence type="ECO:0000256" key="7">
    <source>
        <dbReference type="ARBA" id="ARBA00023136"/>
    </source>
</evidence>
<dbReference type="PANTHER" id="PTHR48085">
    <property type="entry name" value="CADMIUM/ZINC-TRANSPORTING ATPASE HMA2-RELATED"/>
    <property type="match status" value="1"/>
</dbReference>
<dbReference type="SFLD" id="SFLDF00027">
    <property type="entry name" value="p-type_atpase"/>
    <property type="match status" value="1"/>
</dbReference>
<keyword evidence="6 8" id="KW-1133">Transmembrane helix</keyword>
<dbReference type="InterPro" id="IPR001757">
    <property type="entry name" value="P_typ_ATPase"/>
</dbReference>
<dbReference type="InterPro" id="IPR044492">
    <property type="entry name" value="P_typ_ATPase_HD_dom"/>
</dbReference>
<comment type="caution">
    <text evidence="10">The sequence shown here is derived from an EMBL/GenBank/DDBJ whole genome shotgun (WGS) entry which is preliminary data.</text>
</comment>
<feature type="transmembrane region" description="Helical" evidence="8">
    <location>
        <begin position="288"/>
        <end position="314"/>
    </location>
</feature>